<keyword evidence="8 11" id="KW-0732">Signal</keyword>
<dbReference type="GO" id="GO:0004000">
    <property type="term" value="F:adenosine deaminase activity"/>
    <property type="evidence" value="ECO:0007669"/>
    <property type="project" value="InterPro"/>
</dbReference>
<evidence type="ECO:0000259" key="13">
    <source>
        <dbReference type="Pfam" id="PF08451"/>
    </source>
</evidence>
<evidence type="ECO:0000313" key="15">
    <source>
        <dbReference type="Proteomes" id="UP000053268"/>
    </source>
</evidence>
<dbReference type="GO" id="GO:0006154">
    <property type="term" value="P:adenosine catabolic process"/>
    <property type="evidence" value="ECO:0007669"/>
    <property type="project" value="InterPro"/>
</dbReference>
<comment type="cofactor">
    <cofactor evidence="1">
        <name>Zn(2+)</name>
        <dbReference type="ChEBI" id="CHEBI:29105"/>
    </cofactor>
</comment>
<keyword evidence="7" id="KW-0479">Metal-binding</keyword>
<keyword evidence="6" id="KW-0964">Secreted</keyword>
<dbReference type="STRING" id="66420.A0A194Q1I1"/>
<evidence type="ECO:0000259" key="12">
    <source>
        <dbReference type="Pfam" id="PF00962"/>
    </source>
</evidence>
<proteinExistence type="inferred from homology"/>
<comment type="subcellular location">
    <subcellularLocation>
        <location evidence="2">Secreted</location>
    </subcellularLocation>
</comment>
<accession>A0A194Q1I1</accession>
<evidence type="ECO:0000256" key="2">
    <source>
        <dbReference type="ARBA" id="ARBA00004613"/>
    </source>
</evidence>
<dbReference type="Pfam" id="PF00962">
    <property type="entry name" value="A_deaminase"/>
    <property type="match status" value="1"/>
</dbReference>
<protein>
    <recommendedName>
        <fullName evidence="5">Adenosine deaminase</fullName>
        <ecNumber evidence="4">3.5.4.4</ecNumber>
    </recommendedName>
</protein>
<evidence type="ECO:0000256" key="4">
    <source>
        <dbReference type="ARBA" id="ARBA00012784"/>
    </source>
</evidence>
<dbReference type="InterPro" id="IPR013659">
    <property type="entry name" value="A_deaminase_N"/>
</dbReference>
<feature type="domain" description="Adenosine deaminase" evidence="12">
    <location>
        <begin position="190"/>
        <end position="475"/>
    </location>
</feature>
<feature type="signal peptide" evidence="11">
    <location>
        <begin position="1"/>
        <end position="15"/>
    </location>
</feature>
<reference evidence="14 15" key="1">
    <citation type="journal article" date="2015" name="Nat. Commun.">
        <title>Outbred genome sequencing and CRISPR/Cas9 gene editing in butterflies.</title>
        <authorList>
            <person name="Li X."/>
            <person name="Fan D."/>
            <person name="Zhang W."/>
            <person name="Liu G."/>
            <person name="Zhang L."/>
            <person name="Zhao L."/>
            <person name="Fang X."/>
            <person name="Chen L."/>
            <person name="Dong Y."/>
            <person name="Chen Y."/>
            <person name="Ding Y."/>
            <person name="Zhao R."/>
            <person name="Feng M."/>
            <person name="Zhu Y."/>
            <person name="Feng Y."/>
            <person name="Jiang X."/>
            <person name="Zhu D."/>
            <person name="Xiang H."/>
            <person name="Feng X."/>
            <person name="Li S."/>
            <person name="Wang J."/>
            <person name="Zhang G."/>
            <person name="Kronforst M.R."/>
            <person name="Wang W."/>
        </authorList>
    </citation>
    <scope>NUCLEOTIDE SEQUENCE [LARGE SCALE GENOMIC DNA]</scope>
    <source>
        <strain evidence="14">Ya'a_city_454_Px</strain>
        <tissue evidence="14">Whole body</tissue>
    </source>
</reference>
<name>A0A194Q1I1_PAPXU</name>
<dbReference type="InterPro" id="IPR032466">
    <property type="entry name" value="Metal_Hydrolase"/>
</dbReference>
<dbReference type="SUPFAM" id="SSF51556">
    <property type="entry name" value="Metallo-dependent hydrolases"/>
    <property type="match status" value="1"/>
</dbReference>
<evidence type="ECO:0000256" key="5">
    <source>
        <dbReference type="ARBA" id="ARBA00018099"/>
    </source>
</evidence>
<sequence length="500" mass="58206">MRAVIFILFFYSVYASNIDEYFDKRYRILKSESRTSLGGNVTLNDKEAAVNICLMHYKFKEVDYWFDNPRYFNCSRHYFTYKQYIKTSKVYRIIQDMPKGAALHVHDMGLLGPHYLLNITYQDNLYVCFDNNLHLLFANAPPKSPCDGKWQLMNKARNSSNNITKFDADLRNHFTLFVKNPDTIYPSIRETWRAFMKFFITVQPMLSYRPIWEQYFYDALKRFKEDNIMYLEVRSILPNLYELDGTVYDPLVTAKTYKKVIKNFMKDHRDFLGAKLIYAPPRKVDRVKLEEYLELAKRIKQDMSDTFAGFDLVGQEDLGSPLIEFVPQLLESASELNYFFHAGETDWYGTLTDENLVDAVLLGAKRLGHAYALPKHPQVLNEVIKKDIGLEVNVISNAVLSLVRDIRNHPLSAFLAHGLPVVLSSDDPGVWEADPLSEDFYIAFVAVASRLSDLRLLKQLAINSLKYSALDSISKVDALRKFNYKWNEFIDNFDCSKYQN</sequence>
<evidence type="ECO:0000256" key="7">
    <source>
        <dbReference type="ARBA" id="ARBA00022723"/>
    </source>
</evidence>
<gene>
    <name evidence="14" type="ORF">RR46_10167</name>
</gene>
<keyword evidence="9" id="KW-0378">Hydrolase</keyword>
<dbReference type="InterPro" id="IPR001365">
    <property type="entry name" value="A_deaminase_dom"/>
</dbReference>
<dbReference type="PANTHER" id="PTHR11409:SF39">
    <property type="entry name" value="ADENOSINE DEAMINASE 2"/>
    <property type="match status" value="1"/>
</dbReference>
<dbReference type="NCBIfam" id="TIGR01431">
    <property type="entry name" value="adm_rel"/>
    <property type="match status" value="1"/>
</dbReference>
<comment type="similarity">
    <text evidence="3">Belongs to the metallo-dependent hydrolases superfamily. Adenosine and AMP deaminases family. ADGF subfamily.</text>
</comment>
<organism evidence="14 15">
    <name type="scientific">Papilio xuthus</name>
    <name type="common">Asian swallowtail butterfly</name>
    <dbReference type="NCBI Taxonomy" id="66420"/>
    <lineage>
        <taxon>Eukaryota</taxon>
        <taxon>Metazoa</taxon>
        <taxon>Ecdysozoa</taxon>
        <taxon>Arthropoda</taxon>
        <taxon>Hexapoda</taxon>
        <taxon>Insecta</taxon>
        <taxon>Pterygota</taxon>
        <taxon>Neoptera</taxon>
        <taxon>Endopterygota</taxon>
        <taxon>Lepidoptera</taxon>
        <taxon>Glossata</taxon>
        <taxon>Ditrysia</taxon>
        <taxon>Papilionoidea</taxon>
        <taxon>Papilionidae</taxon>
        <taxon>Papilioninae</taxon>
        <taxon>Papilio</taxon>
    </lineage>
</organism>
<evidence type="ECO:0000256" key="10">
    <source>
        <dbReference type="ARBA" id="ARBA00047764"/>
    </source>
</evidence>
<evidence type="ECO:0000256" key="6">
    <source>
        <dbReference type="ARBA" id="ARBA00022525"/>
    </source>
</evidence>
<evidence type="ECO:0000256" key="8">
    <source>
        <dbReference type="ARBA" id="ARBA00022729"/>
    </source>
</evidence>
<comment type="catalytic activity">
    <reaction evidence="10">
        <text>adenosine + H2O + H(+) = inosine + NH4(+)</text>
        <dbReference type="Rhea" id="RHEA:24408"/>
        <dbReference type="ChEBI" id="CHEBI:15377"/>
        <dbReference type="ChEBI" id="CHEBI:15378"/>
        <dbReference type="ChEBI" id="CHEBI:16335"/>
        <dbReference type="ChEBI" id="CHEBI:17596"/>
        <dbReference type="ChEBI" id="CHEBI:28938"/>
        <dbReference type="EC" id="3.5.4.4"/>
    </reaction>
</comment>
<dbReference type="FunFam" id="3.20.20.140:FF:000017">
    <property type="entry name" value="Adenosine deaminase 2"/>
    <property type="match status" value="1"/>
</dbReference>
<feature type="domain" description="Adenosine/AMP deaminase N-terminal" evidence="13">
    <location>
        <begin position="16"/>
        <end position="94"/>
    </location>
</feature>
<evidence type="ECO:0000256" key="9">
    <source>
        <dbReference type="ARBA" id="ARBA00022801"/>
    </source>
</evidence>
<dbReference type="EC" id="3.5.4.4" evidence="4"/>
<dbReference type="AlphaFoldDB" id="A0A194Q1I1"/>
<keyword evidence="15" id="KW-1185">Reference proteome</keyword>
<dbReference type="Pfam" id="PF08451">
    <property type="entry name" value="A_deaminase_N"/>
    <property type="match status" value="1"/>
</dbReference>
<feature type="chain" id="PRO_5012498050" description="Adenosine deaminase" evidence="11">
    <location>
        <begin position="16"/>
        <end position="500"/>
    </location>
</feature>
<dbReference type="GO" id="GO:0046103">
    <property type="term" value="P:inosine biosynthetic process"/>
    <property type="evidence" value="ECO:0007669"/>
    <property type="project" value="TreeGrafter"/>
</dbReference>
<dbReference type="PANTHER" id="PTHR11409">
    <property type="entry name" value="ADENOSINE DEAMINASE"/>
    <property type="match status" value="1"/>
</dbReference>
<dbReference type="Proteomes" id="UP000053268">
    <property type="component" value="Unassembled WGS sequence"/>
</dbReference>
<evidence type="ECO:0000313" key="14">
    <source>
        <dbReference type="EMBL" id="KPI98849.1"/>
    </source>
</evidence>
<evidence type="ECO:0000256" key="11">
    <source>
        <dbReference type="SAM" id="SignalP"/>
    </source>
</evidence>
<dbReference type="Gene3D" id="3.20.20.140">
    <property type="entry name" value="Metal-dependent hydrolases"/>
    <property type="match status" value="1"/>
</dbReference>
<dbReference type="InterPro" id="IPR006331">
    <property type="entry name" value="ADGF"/>
</dbReference>
<dbReference type="EMBL" id="KQ459582">
    <property type="protein sequence ID" value="KPI98849.1"/>
    <property type="molecule type" value="Genomic_DNA"/>
</dbReference>
<dbReference type="GO" id="GO:0046872">
    <property type="term" value="F:metal ion binding"/>
    <property type="evidence" value="ECO:0007669"/>
    <property type="project" value="UniProtKB-KW"/>
</dbReference>
<dbReference type="InterPro" id="IPR006330">
    <property type="entry name" value="Ado/ade_deaminase"/>
</dbReference>
<dbReference type="GO" id="GO:0005615">
    <property type="term" value="C:extracellular space"/>
    <property type="evidence" value="ECO:0007669"/>
    <property type="project" value="InterPro"/>
</dbReference>
<evidence type="ECO:0000256" key="1">
    <source>
        <dbReference type="ARBA" id="ARBA00001947"/>
    </source>
</evidence>
<evidence type="ECO:0000256" key="3">
    <source>
        <dbReference type="ARBA" id="ARBA00006083"/>
    </source>
</evidence>